<dbReference type="OrthoDB" id="582141at2"/>
<proteinExistence type="predicted"/>
<organism evidence="1 2">
    <name type="scientific">Uabimicrobium amorphum</name>
    <dbReference type="NCBI Taxonomy" id="2596890"/>
    <lineage>
        <taxon>Bacteria</taxon>
        <taxon>Pseudomonadati</taxon>
        <taxon>Planctomycetota</taxon>
        <taxon>Candidatus Uabimicrobiia</taxon>
        <taxon>Candidatus Uabimicrobiales</taxon>
        <taxon>Candidatus Uabimicrobiaceae</taxon>
        <taxon>Candidatus Uabimicrobium</taxon>
    </lineage>
</organism>
<dbReference type="EMBL" id="AP019860">
    <property type="protein sequence ID" value="BBM87119.1"/>
    <property type="molecule type" value="Genomic_DNA"/>
</dbReference>
<gene>
    <name evidence="1" type="ORF">UABAM_05522</name>
</gene>
<dbReference type="KEGG" id="uam:UABAM_05522"/>
<sequence>MPNVTWLEPKILLDILALNLYTAQNNLKMPNEKELFIISPWISNFELTVTPGVWHQQLTIGYRETSLRLLDLIYHFSKQKWKVHIAILKYGFSKKGLSKDKEKYWHERTFLKKSLRYQASIYECPELHAKGVVTPLAIITGTTNYTHSGLYRQSQNANYFAFDHPEYNGNKIQLVAKLKGARKLSAKDL</sequence>
<dbReference type="Proteomes" id="UP000326354">
    <property type="component" value="Chromosome"/>
</dbReference>
<evidence type="ECO:0000313" key="1">
    <source>
        <dbReference type="EMBL" id="BBM87119.1"/>
    </source>
</evidence>
<name>A0A5S9IS60_UABAM</name>
<protein>
    <recommendedName>
        <fullName evidence="3">Phospholipase D-like domain-containing protein</fullName>
    </recommendedName>
</protein>
<dbReference type="RefSeq" id="WP_151971147.1">
    <property type="nucleotide sequence ID" value="NZ_AP019860.1"/>
</dbReference>
<accession>A0A5S9IS60</accession>
<reference evidence="1 2" key="1">
    <citation type="submission" date="2019-08" db="EMBL/GenBank/DDBJ databases">
        <title>Complete genome sequence of Candidatus Uab amorphum.</title>
        <authorList>
            <person name="Shiratori T."/>
            <person name="Suzuki S."/>
            <person name="Kakizawa Y."/>
            <person name="Ishida K."/>
        </authorList>
    </citation>
    <scope>NUCLEOTIDE SEQUENCE [LARGE SCALE GENOMIC DNA]</scope>
    <source>
        <strain evidence="1 2">SRT547</strain>
    </source>
</reference>
<keyword evidence="2" id="KW-1185">Reference proteome</keyword>
<evidence type="ECO:0000313" key="2">
    <source>
        <dbReference type="Proteomes" id="UP000326354"/>
    </source>
</evidence>
<evidence type="ECO:0008006" key="3">
    <source>
        <dbReference type="Google" id="ProtNLM"/>
    </source>
</evidence>
<dbReference type="AlphaFoldDB" id="A0A5S9IS60"/>